<feature type="signal peptide" evidence="3">
    <location>
        <begin position="1"/>
        <end position="22"/>
    </location>
</feature>
<keyword evidence="2" id="KW-0812">Transmembrane</keyword>
<feature type="chain" id="PRO_5047459878" evidence="3">
    <location>
        <begin position="23"/>
        <end position="276"/>
    </location>
</feature>
<proteinExistence type="inferred from homology"/>
<dbReference type="InterPro" id="IPR036249">
    <property type="entry name" value="Thioredoxin-like_sf"/>
</dbReference>
<comment type="similarity">
    <text evidence="1">Belongs to the SCO1/2 family.</text>
</comment>
<evidence type="ECO:0000256" key="2">
    <source>
        <dbReference type="SAM" id="Phobius"/>
    </source>
</evidence>
<evidence type="ECO:0000256" key="3">
    <source>
        <dbReference type="SAM" id="SignalP"/>
    </source>
</evidence>
<dbReference type="RefSeq" id="WP_197646232.1">
    <property type="nucleotide sequence ID" value="NZ_JAEACP010000017.1"/>
</dbReference>
<dbReference type="Gene3D" id="3.40.30.10">
    <property type="entry name" value="Glutaredoxin"/>
    <property type="match status" value="1"/>
</dbReference>
<organism evidence="4 5">
    <name type="scientific">Tabrizicola soli</name>
    <dbReference type="NCBI Taxonomy" id="2185115"/>
    <lineage>
        <taxon>Bacteria</taxon>
        <taxon>Pseudomonadati</taxon>
        <taxon>Pseudomonadota</taxon>
        <taxon>Alphaproteobacteria</taxon>
        <taxon>Rhodobacterales</taxon>
        <taxon>Paracoccaceae</taxon>
        <taxon>Tabrizicola</taxon>
    </lineage>
</organism>
<name>A0ABV7DYT3_9RHOB</name>
<keyword evidence="5" id="KW-1185">Reference proteome</keyword>
<feature type="transmembrane region" description="Helical" evidence="2">
    <location>
        <begin position="234"/>
        <end position="259"/>
    </location>
</feature>
<dbReference type="InterPro" id="IPR003782">
    <property type="entry name" value="SCO1/SenC"/>
</dbReference>
<keyword evidence="3" id="KW-0732">Signal</keyword>
<evidence type="ECO:0000313" key="4">
    <source>
        <dbReference type="EMBL" id="MFC3088312.1"/>
    </source>
</evidence>
<keyword evidence="2" id="KW-0472">Membrane</keyword>
<comment type="caution">
    <text evidence="4">The sequence shown here is derived from an EMBL/GenBank/DDBJ whole genome shotgun (WGS) entry which is preliminary data.</text>
</comment>
<dbReference type="EMBL" id="JBHRSM010000052">
    <property type="protein sequence ID" value="MFC3088312.1"/>
    <property type="molecule type" value="Genomic_DNA"/>
</dbReference>
<reference evidence="5" key="1">
    <citation type="journal article" date="2019" name="Int. J. Syst. Evol. Microbiol.">
        <title>The Global Catalogue of Microorganisms (GCM) 10K type strain sequencing project: providing services to taxonomists for standard genome sequencing and annotation.</title>
        <authorList>
            <consortium name="The Broad Institute Genomics Platform"/>
            <consortium name="The Broad Institute Genome Sequencing Center for Infectious Disease"/>
            <person name="Wu L."/>
            <person name="Ma J."/>
        </authorList>
    </citation>
    <scope>NUCLEOTIDE SEQUENCE [LARGE SCALE GENOMIC DNA]</scope>
    <source>
        <strain evidence="5">KCTC 62102</strain>
    </source>
</reference>
<evidence type="ECO:0000256" key="1">
    <source>
        <dbReference type="ARBA" id="ARBA00010996"/>
    </source>
</evidence>
<protein>
    <submittedName>
        <fullName evidence="4">SCO family protein</fullName>
    </submittedName>
</protein>
<sequence>MGVLRNACLAACLLAVAPAARADTPRLDAETAYGQSQAAIGGRVSEHVLTDHNGQPLALADLRGKPLVVSLVYTSCATVCPITTDYLREQVVTARRAVGDGFGILTFGFDASGDRPAQLAAFAGTHDLTSIDGWRIASADPETTTAFLEELGFSYATLAGSFEHVTQTTILDADGTVYRQVYGEAFPPQVLIQPLKELVLGTHTRSLAPQDLWNRINFLCTVYNPLTGAYRFDYGIFFGIFFGAASLLLTGFFILRLWLERRRALRSLRGRNEAAS</sequence>
<dbReference type="CDD" id="cd02968">
    <property type="entry name" value="SCO"/>
    <property type="match status" value="1"/>
</dbReference>
<accession>A0ABV7DYT3</accession>
<dbReference type="Proteomes" id="UP001595445">
    <property type="component" value="Unassembled WGS sequence"/>
</dbReference>
<evidence type="ECO:0000313" key="5">
    <source>
        <dbReference type="Proteomes" id="UP001595445"/>
    </source>
</evidence>
<dbReference type="Pfam" id="PF02630">
    <property type="entry name" value="SCO1-SenC"/>
    <property type="match status" value="1"/>
</dbReference>
<keyword evidence="2" id="KW-1133">Transmembrane helix</keyword>
<dbReference type="SUPFAM" id="SSF52833">
    <property type="entry name" value="Thioredoxin-like"/>
    <property type="match status" value="1"/>
</dbReference>
<gene>
    <name evidence="4" type="ORF">ACFOD6_19915</name>
</gene>